<dbReference type="CDD" id="cd08071">
    <property type="entry name" value="MPN_DUF2466"/>
    <property type="match status" value="1"/>
</dbReference>
<protein>
    <submittedName>
        <fullName evidence="7">DNA repair protein RadC</fullName>
    </submittedName>
</protein>
<dbReference type="Gene3D" id="3.40.140.10">
    <property type="entry name" value="Cytidine Deaminase, domain 2"/>
    <property type="match status" value="1"/>
</dbReference>
<comment type="caution">
    <text evidence="7">The sequence shown here is derived from an EMBL/GenBank/DDBJ whole genome shotgun (WGS) entry which is preliminary data.</text>
</comment>
<evidence type="ECO:0000259" key="6">
    <source>
        <dbReference type="PROSITE" id="PS50249"/>
    </source>
</evidence>
<dbReference type="EMBL" id="AZHW01001505">
    <property type="protein sequence ID" value="ETW92387.1"/>
    <property type="molecule type" value="Genomic_DNA"/>
</dbReference>
<evidence type="ECO:0000313" key="8">
    <source>
        <dbReference type="Proteomes" id="UP000019141"/>
    </source>
</evidence>
<proteinExistence type="predicted"/>
<dbReference type="HOGENOM" id="CLU_073529_3_0_7"/>
<feature type="domain" description="MPN" evidence="6">
    <location>
        <begin position="20"/>
        <end position="142"/>
    </location>
</feature>
<dbReference type="PANTHER" id="PTHR30471:SF3">
    <property type="entry name" value="UPF0758 PROTEIN YEES-RELATED"/>
    <property type="match status" value="1"/>
</dbReference>
<keyword evidence="4" id="KW-0862">Zinc</keyword>
<keyword evidence="2" id="KW-0479">Metal-binding</keyword>
<reference evidence="7 8" key="1">
    <citation type="journal article" date="2014" name="Nature">
        <title>An environmental bacterial taxon with a large and distinct metabolic repertoire.</title>
        <authorList>
            <person name="Wilson M.C."/>
            <person name="Mori T."/>
            <person name="Ruckert C."/>
            <person name="Uria A.R."/>
            <person name="Helf M.J."/>
            <person name="Takada K."/>
            <person name="Gernert C."/>
            <person name="Steffens U.A."/>
            <person name="Heycke N."/>
            <person name="Schmitt S."/>
            <person name="Rinke C."/>
            <person name="Helfrich E.J."/>
            <person name="Brachmann A.O."/>
            <person name="Gurgui C."/>
            <person name="Wakimoto T."/>
            <person name="Kracht M."/>
            <person name="Crusemann M."/>
            <person name="Hentschel U."/>
            <person name="Abe I."/>
            <person name="Matsunaga S."/>
            <person name="Kalinowski J."/>
            <person name="Takeyama H."/>
            <person name="Piel J."/>
        </authorList>
    </citation>
    <scope>NUCLEOTIDE SEQUENCE [LARGE SCALE GENOMIC DNA]</scope>
    <source>
        <strain evidence="8">TSY1</strain>
    </source>
</reference>
<dbReference type="AlphaFoldDB" id="W4L2Y9"/>
<dbReference type="PROSITE" id="PS50249">
    <property type="entry name" value="MPN"/>
    <property type="match status" value="1"/>
</dbReference>
<keyword evidence="5" id="KW-0482">Metalloprotease</keyword>
<keyword evidence="8" id="KW-1185">Reference proteome</keyword>
<dbReference type="NCBIfam" id="TIGR00608">
    <property type="entry name" value="radc"/>
    <property type="match status" value="1"/>
</dbReference>
<evidence type="ECO:0000256" key="3">
    <source>
        <dbReference type="ARBA" id="ARBA00022801"/>
    </source>
</evidence>
<accession>W4L2Y9</accession>
<dbReference type="InterPro" id="IPR037518">
    <property type="entry name" value="MPN"/>
</dbReference>
<evidence type="ECO:0000313" key="7">
    <source>
        <dbReference type="EMBL" id="ETW92387.1"/>
    </source>
</evidence>
<dbReference type="InterPro" id="IPR025657">
    <property type="entry name" value="RadC_JAB"/>
</dbReference>
<organism evidence="7 8">
    <name type="scientific">Entotheonella factor</name>
    <dbReference type="NCBI Taxonomy" id="1429438"/>
    <lineage>
        <taxon>Bacteria</taxon>
        <taxon>Pseudomonadati</taxon>
        <taxon>Nitrospinota/Tectimicrobiota group</taxon>
        <taxon>Candidatus Tectimicrobiota</taxon>
        <taxon>Candidatus Entotheonellia</taxon>
        <taxon>Candidatus Entotheonellales</taxon>
        <taxon>Candidatus Entotheonellaceae</taxon>
        <taxon>Candidatus Entotheonella</taxon>
    </lineage>
</organism>
<evidence type="ECO:0000256" key="4">
    <source>
        <dbReference type="ARBA" id="ARBA00022833"/>
    </source>
</evidence>
<evidence type="ECO:0000256" key="2">
    <source>
        <dbReference type="ARBA" id="ARBA00022723"/>
    </source>
</evidence>
<gene>
    <name evidence="7" type="ORF">ETSY1_43865</name>
</gene>
<name>W4L2Y9_ENTF1</name>
<dbReference type="InterPro" id="IPR001405">
    <property type="entry name" value="UPF0758"/>
</dbReference>
<keyword evidence="1" id="KW-0645">Protease</keyword>
<dbReference type="Proteomes" id="UP000019141">
    <property type="component" value="Unassembled WGS sequence"/>
</dbReference>
<evidence type="ECO:0000256" key="5">
    <source>
        <dbReference type="ARBA" id="ARBA00023049"/>
    </source>
</evidence>
<dbReference type="GO" id="GO:0006508">
    <property type="term" value="P:proteolysis"/>
    <property type="evidence" value="ECO:0007669"/>
    <property type="project" value="UniProtKB-KW"/>
</dbReference>
<sequence>MPIYRVTLVQEGKVKSYRKRIVNSSTASNVLRSYLDDADREHFVVLLLDRKHQMIGINTVSIGSLTASVVHPREVWKPAILSNAAAIICGHNHLSGDPEPSSEDRAITKRLVDSGKMLGINVLDHVIVGDERHFSFADEGLIAEK</sequence>
<dbReference type="GO" id="GO:0046872">
    <property type="term" value="F:metal ion binding"/>
    <property type="evidence" value="ECO:0007669"/>
    <property type="project" value="UniProtKB-KW"/>
</dbReference>
<dbReference type="PANTHER" id="PTHR30471">
    <property type="entry name" value="DNA REPAIR PROTEIN RADC"/>
    <property type="match status" value="1"/>
</dbReference>
<dbReference type="Pfam" id="PF04002">
    <property type="entry name" value="RadC"/>
    <property type="match status" value="1"/>
</dbReference>
<evidence type="ECO:0000256" key="1">
    <source>
        <dbReference type="ARBA" id="ARBA00022670"/>
    </source>
</evidence>
<dbReference type="GO" id="GO:0008237">
    <property type="term" value="F:metallopeptidase activity"/>
    <property type="evidence" value="ECO:0007669"/>
    <property type="project" value="UniProtKB-KW"/>
</dbReference>
<keyword evidence="3" id="KW-0378">Hydrolase</keyword>